<dbReference type="GO" id="GO:0005737">
    <property type="term" value="C:cytoplasm"/>
    <property type="evidence" value="ECO:0007669"/>
    <property type="project" value="TreeGrafter"/>
</dbReference>
<dbReference type="WBParaSite" id="Pan_g11068.t1">
    <property type="protein sequence ID" value="Pan_g11068.t1"/>
    <property type="gene ID" value="Pan_g11068"/>
</dbReference>
<evidence type="ECO:0000313" key="6">
    <source>
        <dbReference type="Proteomes" id="UP000492821"/>
    </source>
</evidence>
<dbReference type="GO" id="GO:0008970">
    <property type="term" value="F:phospholipase A1 activity"/>
    <property type="evidence" value="ECO:0007669"/>
    <property type="project" value="TreeGrafter"/>
</dbReference>
<dbReference type="Gene3D" id="3.90.1720.10">
    <property type="entry name" value="endopeptidase domain like (from Nostoc punctiforme)"/>
    <property type="match status" value="1"/>
</dbReference>
<proteinExistence type="inferred from homology"/>
<evidence type="ECO:0000256" key="4">
    <source>
        <dbReference type="ARBA" id="ARBA00023098"/>
    </source>
</evidence>
<reference evidence="6" key="1">
    <citation type="journal article" date="2013" name="Genetics">
        <title>The draft genome and transcriptome of Panagrellus redivivus are shaped by the harsh demands of a free-living lifestyle.</title>
        <authorList>
            <person name="Srinivasan J."/>
            <person name="Dillman A.R."/>
            <person name="Macchietto M.G."/>
            <person name="Heikkinen L."/>
            <person name="Lakso M."/>
            <person name="Fracchia K.M."/>
            <person name="Antoshechkin I."/>
            <person name="Mortazavi A."/>
            <person name="Wong G."/>
            <person name="Sternberg P.W."/>
        </authorList>
    </citation>
    <scope>NUCLEOTIDE SEQUENCE [LARGE SCALE GENOMIC DNA]</scope>
    <source>
        <strain evidence="6">MT8872</strain>
    </source>
</reference>
<evidence type="ECO:0000313" key="7">
    <source>
        <dbReference type="WBParaSite" id="Pan_g11068.t1"/>
    </source>
</evidence>
<dbReference type="GO" id="GO:0016410">
    <property type="term" value="F:N-acyltransferase activity"/>
    <property type="evidence" value="ECO:0007669"/>
    <property type="project" value="TreeGrafter"/>
</dbReference>
<name>A0A7E4UP23_PANRE</name>
<evidence type="ECO:0000256" key="1">
    <source>
        <dbReference type="ARBA" id="ARBA00007824"/>
    </source>
</evidence>
<evidence type="ECO:0000259" key="5">
    <source>
        <dbReference type="PROSITE" id="PS51934"/>
    </source>
</evidence>
<keyword evidence="2" id="KW-0808">Transferase</keyword>
<protein>
    <submittedName>
        <fullName evidence="7">LRAT domain-containing protein</fullName>
    </submittedName>
</protein>
<organism evidence="6 7">
    <name type="scientific">Panagrellus redivivus</name>
    <name type="common">Microworm</name>
    <dbReference type="NCBI Taxonomy" id="6233"/>
    <lineage>
        <taxon>Eukaryota</taxon>
        <taxon>Metazoa</taxon>
        <taxon>Ecdysozoa</taxon>
        <taxon>Nematoda</taxon>
        <taxon>Chromadorea</taxon>
        <taxon>Rhabditida</taxon>
        <taxon>Tylenchina</taxon>
        <taxon>Panagrolaimomorpha</taxon>
        <taxon>Panagrolaimoidea</taxon>
        <taxon>Panagrolaimidae</taxon>
        <taxon>Panagrellus</taxon>
    </lineage>
</organism>
<dbReference type="PANTHER" id="PTHR13943">
    <property type="entry name" value="HRAS-LIKE SUPPRESSOR - RELATED"/>
    <property type="match status" value="1"/>
</dbReference>
<evidence type="ECO:0000256" key="3">
    <source>
        <dbReference type="ARBA" id="ARBA00022801"/>
    </source>
</evidence>
<dbReference type="GO" id="GO:0070292">
    <property type="term" value="P:N-acylphosphatidylethanolamine metabolic process"/>
    <property type="evidence" value="ECO:0007669"/>
    <property type="project" value="TreeGrafter"/>
</dbReference>
<comment type="similarity">
    <text evidence="1">Belongs to the H-rev107 family.</text>
</comment>
<dbReference type="PROSITE" id="PS51934">
    <property type="entry name" value="LRAT"/>
    <property type="match status" value="1"/>
</dbReference>
<dbReference type="Proteomes" id="UP000492821">
    <property type="component" value="Unassembled WGS sequence"/>
</dbReference>
<keyword evidence="3" id="KW-0378">Hydrolase</keyword>
<dbReference type="Pfam" id="PF04970">
    <property type="entry name" value="LRAT"/>
    <property type="match status" value="1"/>
</dbReference>
<dbReference type="PANTHER" id="PTHR13943:SF77">
    <property type="entry name" value="LRAT DOMAIN-CONTAINING PROTEIN"/>
    <property type="match status" value="1"/>
</dbReference>
<keyword evidence="4" id="KW-0443">Lipid metabolism</keyword>
<evidence type="ECO:0000256" key="2">
    <source>
        <dbReference type="ARBA" id="ARBA00022679"/>
    </source>
</evidence>
<reference evidence="7" key="2">
    <citation type="submission" date="2020-10" db="UniProtKB">
        <authorList>
            <consortium name="WormBaseParasite"/>
        </authorList>
    </citation>
    <scope>IDENTIFICATION</scope>
</reference>
<dbReference type="InterPro" id="IPR007053">
    <property type="entry name" value="LRAT_dom"/>
</dbReference>
<sequence>MFFDGFLSCSASYFTSYYVGQQLIGSLVEIEGFVCHHWAVIVEVVGETVYVIHLTNDDMVRRSTLVDCAKGDRVRINNSWDNWSSPYAPETIVKRAQSKLGYCKYHTLTYNCETFATWCRNGDEFSGQTLRTLMFAPVTLPALGLYKLFGGSGGPSNC</sequence>
<dbReference type="GO" id="GO:0004623">
    <property type="term" value="F:phospholipase A2 activity"/>
    <property type="evidence" value="ECO:0007669"/>
    <property type="project" value="TreeGrafter"/>
</dbReference>
<keyword evidence="6" id="KW-1185">Reference proteome</keyword>
<feature type="domain" description="LRAT" evidence="5">
    <location>
        <begin position="13"/>
        <end position="128"/>
    </location>
</feature>
<accession>A0A7E4UP23</accession>
<dbReference type="InterPro" id="IPR051496">
    <property type="entry name" value="H-rev107_PLA/AT"/>
</dbReference>
<dbReference type="AlphaFoldDB" id="A0A7E4UP23"/>